<dbReference type="SUPFAM" id="SSF53474">
    <property type="entry name" value="alpha/beta-Hydrolases"/>
    <property type="match status" value="1"/>
</dbReference>
<organism evidence="3 4">
    <name type="scientific">Lacrimispora algidixylanolytica</name>
    <dbReference type="NCBI Taxonomy" id="94868"/>
    <lineage>
        <taxon>Bacteria</taxon>
        <taxon>Bacillati</taxon>
        <taxon>Bacillota</taxon>
        <taxon>Clostridia</taxon>
        <taxon>Lachnospirales</taxon>
        <taxon>Lachnospiraceae</taxon>
        <taxon>Lacrimispora</taxon>
    </lineage>
</organism>
<proteinExistence type="inferred from homology"/>
<comment type="similarity">
    <text evidence="1">Belongs to the thioesterase family.</text>
</comment>
<dbReference type="PANTHER" id="PTHR11487:SF0">
    <property type="entry name" value="S-ACYL FATTY ACID SYNTHASE THIOESTERASE, MEDIUM CHAIN"/>
    <property type="match status" value="1"/>
</dbReference>
<dbReference type="Pfam" id="PF00975">
    <property type="entry name" value="Thioesterase"/>
    <property type="match status" value="1"/>
</dbReference>
<sequence>MKLFYIPHAGSSATLMHKWSNGLDALIEPIPIELAGHGLRYGERTYLDFKEALEDIFEIFKAKVGDNDYILAGHSMGSTFAYELYYKIVSSGLKEPVHIFFSGSKPPRTRQENEKIHMHDDDEFLNEIVKFGGFSDEMIKIKKFRKLFTPLLKADYRLLEEYKFIDRKDKIKCNISVMYGKEDLSFEEVKGWKNLASSCSYEVFEGGHFYIEENAEKFTHYINRIVKEELNIRTK</sequence>
<dbReference type="EMBL" id="MCIA01000031">
    <property type="protein sequence ID" value="RKD30225.1"/>
    <property type="molecule type" value="Genomic_DNA"/>
</dbReference>
<evidence type="ECO:0000259" key="2">
    <source>
        <dbReference type="Pfam" id="PF00975"/>
    </source>
</evidence>
<dbReference type="OrthoDB" id="2213423at2"/>
<dbReference type="InterPro" id="IPR029058">
    <property type="entry name" value="AB_hydrolase_fold"/>
</dbReference>
<dbReference type="Proteomes" id="UP000284277">
    <property type="component" value="Unassembled WGS sequence"/>
</dbReference>
<dbReference type="RefSeq" id="WP_120197748.1">
    <property type="nucleotide sequence ID" value="NZ_MCIA01000031.1"/>
</dbReference>
<dbReference type="PANTHER" id="PTHR11487">
    <property type="entry name" value="THIOESTERASE"/>
    <property type="match status" value="1"/>
</dbReference>
<name>A0A419SYE6_9FIRM</name>
<accession>A0A419SYE6</accession>
<protein>
    <recommendedName>
        <fullName evidence="2">Thioesterase domain-containing protein</fullName>
    </recommendedName>
</protein>
<keyword evidence="4" id="KW-1185">Reference proteome</keyword>
<comment type="caution">
    <text evidence="3">The sequence shown here is derived from an EMBL/GenBank/DDBJ whole genome shotgun (WGS) entry which is preliminary data.</text>
</comment>
<gene>
    <name evidence="3" type="ORF">BET01_06420</name>
</gene>
<feature type="domain" description="Thioesterase" evidence="2">
    <location>
        <begin position="2"/>
        <end position="223"/>
    </location>
</feature>
<dbReference type="AlphaFoldDB" id="A0A419SYE6"/>
<evidence type="ECO:0000256" key="1">
    <source>
        <dbReference type="ARBA" id="ARBA00007169"/>
    </source>
</evidence>
<dbReference type="InterPro" id="IPR001031">
    <property type="entry name" value="Thioesterase"/>
</dbReference>
<dbReference type="InterPro" id="IPR012223">
    <property type="entry name" value="TEII"/>
</dbReference>
<evidence type="ECO:0000313" key="3">
    <source>
        <dbReference type="EMBL" id="RKD30225.1"/>
    </source>
</evidence>
<dbReference type="GO" id="GO:0008610">
    <property type="term" value="P:lipid biosynthetic process"/>
    <property type="evidence" value="ECO:0007669"/>
    <property type="project" value="TreeGrafter"/>
</dbReference>
<reference evidence="3 4" key="1">
    <citation type="submission" date="2016-08" db="EMBL/GenBank/DDBJ databases">
        <title>A new outlook on sporulation: Clostridium algidixylanolyticum.</title>
        <authorList>
            <person name="Poppleton D.I."/>
            <person name="Gribaldo S."/>
        </authorList>
    </citation>
    <scope>NUCLEOTIDE SEQUENCE [LARGE SCALE GENOMIC DNA]</scope>
    <source>
        <strain evidence="3 4">SPL73</strain>
    </source>
</reference>
<dbReference type="Gene3D" id="3.40.50.1820">
    <property type="entry name" value="alpha/beta hydrolase"/>
    <property type="match status" value="1"/>
</dbReference>
<evidence type="ECO:0000313" key="4">
    <source>
        <dbReference type="Proteomes" id="UP000284277"/>
    </source>
</evidence>